<dbReference type="PROSITE" id="PS51387">
    <property type="entry name" value="FAD_PCMH"/>
    <property type="match status" value="1"/>
</dbReference>
<accession>A0A5B1L8J2</accession>
<organism evidence="6 7">
    <name type="scientific">Nocardioides humilatus</name>
    <dbReference type="NCBI Taxonomy" id="2607660"/>
    <lineage>
        <taxon>Bacteria</taxon>
        <taxon>Bacillati</taxon>
        <taxon>Actinomycetota</taxon>
        <taxon>Actinomycetes</taxon>
        <taxon>Propionibacteriales</taxon>
        <taxon>Nocardioidaceae</taxon>
        <taxon>Nocardioides</taxon>
    </lineage>
</organism>
<keyword evidence="7" id="KW-1185">Reference proteome</keyword>
<dbReference type="Pfam" id="PF04030">
    <property type="entry name" value="ALO"/>
    <property type="match status" value="1"/>
</dbReference>
<dbReference type="InterPro" id="IPR016169">
    <property type="entry name" value="FAD-bd_PCMH_sub2"/>
</dbReference>
<dbReference type="Gene3D" id="3.30.43.10">
    <property type="entry name" value="Uridine Diphospho-n-acetylenolpyruvylglucosamine Reductase, domain 2"/>
    <property type="match status" value="1"/>
</dbReference>
<dbReference type="PROSITE" id="PS00862">
    <property type="entry name" value="OX2_COVAL_FAD"/>
    <property type="match status" value="1"/>
</dbReference>
<dbReference type="PANTHER" id="PTHR43762:SF1">
    <property type="entry name" value="D-ARABINONO-1,4-LACTONE OXIDASE"/>
    <property type="match status" value="1"/>
</dbReference>
<dbReference type="InterPro" id="IPR016171">
    <property type="entry name" value="Vanillyl_alc_oxidase_C-sub2"/>
</dbReference>
<dbReference type="InterPro" id="IPR036318">
    <property type="entry name" value="FAD-bd_PCMH-like_sf"/>
</dbReference>
<dbReference type="PANTHER" id="PTHR43762">
    <property type="entry name" value="L-GULONOLACTONE OXIDASE"/>
    <property type="match status" value="1"/>
</dbReference>
<dbReference type="GO" id="GO:0019853">
    <property type="term" value="P:L-ascorbic acid biosynthetic process"/>
    <property type="evidence" value="ECO:0007669"/>
    <property type="project" value="UniProtKB-UniPathway"/>
</dbReference>
<dbReference type="UniPathway" id="UPA00132"/>
<dbReference type="NCBIfam" id="TIGR01679">
    <property type="entry name" value="bact_FAD_ox"/>
    <property type="match status" value="1"/>
</dbReference>
<dbReference type="GO" id="GO:0071949">
    <property type="term" value="F:FAD binding"/>
    <property type="evidence" value="ECO:0007669"/>
    <property type="project" value="InterPro"/>
</dbReference>
<dbReference type="AlphaFoldDB" id="A0A5B1L8J2"/>
<dbReference type="Gene3D" id="3.30.70.2520">
    <property type="match status" value="1"/>
</dbReference>
<evidence type="ECO:0000313" key="7">
    <source>
        <dbReference type="Proteomes" id="UP000325003"/>
    </source>
</evidence>
<evidence type="ECO:0000256" key="4">
    <source>
        <dbReference type="ARBA" id="ARBA00023002"/>
    </source>
</evidence>
<evidence type="ECO:0000259" key="5">
    <source>
        <dbReference type="PROSITE" id="PS51387"/>
    </source>
</evidence>
<dbReference type="SUPFAM" id="SSF56176">
    <property type="entry name" value="FAD-binding/transporter-associated domain-like"/>
    <property type="match status" value="1"/>
</dbReference>
<comment type="pathway">
    <text evidence="1">Cofactor biosynthesis; L-ascorbate biosynthesis.</text>
</comment>
<dbReference type="PIRSF" id="PIRSF000136">
    <property type="entry name" value="LGO_GLO"/>
    <property type="match status" value="1"/>
</dbReference>
<dbReference type="InterPro" id="IPR006094">
    <property type="entry name" value="Oxid_FAD_bind_N"/>
</dbReference>
<comment type="caution">
    <text evidence="6">The sequence shown here is derived from an EMBL/GenBank/DDBJ whole genome shotgun (WGS) entry which is preliminary data.</text>
</comment>
<dbReference type="Gene3D" id="3.30.465.10">
    <property type="match status" value="1"/>
</dbReference>
<proteinExistence type="inferred from homology"/>
<dbReference type="InterPro" id="IPR007173">
    <property type="entry name" value="ALO_C"/>
</dbReference>
<dbReference type="EMBL" id="VUJV01000006">
    <property type="protein sequence ID" value="KAA1416895.1"/>
    <property type="molecule type" value="Genomic_DNA"/>
</dbReference>
<evidence type="ECO:0000256" key="1">
    <source>
        <dbReference type="ARBA" id="ARBA00005147"/>
    </source>
</evidence>
<keyword evidence="4" id="KW-0560">Oxidoreductase</keyword>
<protein>
    <submittedName>
        <fullName evidence="6">FAD-binding protein</fullName>
    </submittedName>
</protein>
<dbReference type="GO" id="GO:0016020">
    <property type="term" value="C:membrane"/>
    <property type="evidence" value="ECO:0007669"/>
    <property type="project" value="InterPro"/>
</dbReference>
<sequence>MSRSLDLIGLHASSWDDTRGADVTWTNWARTETATPVRIESPASTDEVAGLIKSAISDGLAVKAVGSGHSFTGAAVAPGVQMRLDALDRVLEVDPATGLVTVEAGIALHRLNPLLAEHDLAMEILGDIDRQTIAGAISTGTHGSGTEFRSISHQVRALELALADGSVVTCSPTEQPDLFAAARVGLGALGVITKVTLQTVPLFALEVRDAAMPLTEVLDRTHELAGAHDHFEFFWFPWTDTALTRTFTRLPGDASLAPLGWWSREVDDKLITNVGLEALCRVGARYPSRVPTHNRLITRAVSDRTFTDLSFKVFASHRNVRFREGEYAVPRPALVPTLRELKAWIEKHEEFVAFPFEVRYGRSDDMWLSPAHERDVAYIAFHQYHRMPHERFFAACFDILAAAGGRPHWGKMHDMAAADLAERYPRFADFVALRDRLDPNGVFANPYLDRVLGPAGR</sequence>
<feature type="domain" description="FAD-binding PCMH-type" evidence="5">
    <location>
        <begin position="32"/>
        <end position="202"/>
    </location>
</feature>
<dbReference type="Pfam" id="PF01565">
    <property type="entry name" value="FAD_binding_4"/>
    <property type="match status" value="1"/>
</dbReference>
<evidence type="ECO:0000256" key="3">
    <source>
        <dbReference type="ARBA" id="ARBA00022644"/>
    </source>
</evidence>
<dbReference type="InterPro" id="IPR006093">
    <property type="entry name" value="Oxy_OxRdtase_FAD_BS"/>
</dbReference>
<name>A0A5B1L8J2_9ACTN</name>
<dbReference type="Gene3D" id="1.10.45.10">
    <property type="entry name" value="Vanillyl-alcohol Oxidase, Chain A, domain 4"/>
    <property type="match status" value="1"/>
</dbReference>
<keyword evidence="3" id="KW-0060">Ascorbate biosynthesis</keyword>
<dbReference type="InterPro" id="IPR010031">
    <property type="entry name" value="FAD_lactone_oxidase-like"/>
</dbReference>
<evidence type="ECO:0000256" key="2">
    <source>
        <dbReference type="ARBA" id="ARBA00005466"/>
    </source>
</evidence>
<gene>
    <name evidence="6" type="ORF">F0U44_17055</name>
</gene>
<comment type="similarity">
    <text evidence="2">Belongs to the oxygen-dependent FAD-linked oxidoreductase family.</text>
</comment>
<dbReference type="GO" id="GO:0003885">
    <property type="term" value="F:D-arabinono-1,4-lactone oxidase activity"/>
    <property type="evidence" value="ECO:0007669"/>
    <property type="project" value="InterPro"/>
</dbReference>
<dbReference type="Proteomes" id="UP000325003">
    <property type="component" value="Unassembled WGS sequence"/>
</dbReference>
<dbReference type="InterPro" id="IPR016167">
    <property type="entry name" value="FAD-bd_PCMH_sub1"/>
</dbReference>
<dbReference type="InterPro" id="IPR016166">
    <property type="entry name" value="FAD-bd_PCMH"/>
</dbReference>
<dbReference type="GO" id="GO:0080049">
    <property type="term" value="F:L-gulono-1,4-lactone dehydrogenase activity"/>
    <property type="evidence" value="ECO:0007669"/>
    <property type="project" value="TreeGrafter"/>
</dbReference>
<reference evidence="6 7" key="1">
    <citation type="submission" date="2019-09" db="EMBL/GenBank/DDBJ databases">
        <title>Nocardioides panacisoli sp. nov., isolated from the soil of a ginseng field.</title>
        <authorList>
            <person name="Cho C."/>
        </authorList>
    </citation>
    <scope>NUCLEOTIDE SEQUENCE [LARGE SCALE GENOMIC DNA]</scope>
    <source>
        <strain evidence="6 7">BN130099</strain>
    </source>
</reference>
<reference evidence="6 7" key="2">
    <citation type="submission" date="2019-09" db="EMBL/GenBank/DDBJ databases">
        <authorList>
            <person name="Jin C."/>
        </authorList>
    </citation>
    <scope>NUCLEOTIDE SEQUENCE [LARGE SCALE GENOMIC DNA]</scope>
    <source>
        <strain evidence="6 7">BN130099</strain>
    </source>
</reference>
<evidence type="ECO:0000313" key="6">
    <source>
        <dbReference type="EMBL" id="KAA1416895.1"/>
    </source>
</evidence>